<keyword evidence="4 15" id="KW-0963">Cytoplasm</keyword>
<keyword evidence="10 15" id="KW-0460">Magnesium</keyword>
<keyword evidence="12 15" id="KW-0648">Protein biosynthesis</keyword>
<dbReference type="Pfam" id="PF03147">
    <property type="entry name" value="FDX-ACB"/>
    <property type="match status" value="1"/>
</dbReference>
<feature type="domain" description="FDX-ACB" evidence="18">
    <location>
        <begin position="702"/>
        <end position="799"/>
    </location>
</feature>
<dbReference type="PROSITE" id="PS51483">
    <property type="entry name" value="B5"/>
    <property type="match status" value="1"/>
</dbReference>
<dbReference type="FunFam" id="2.40.50.140:FF:000045">
    <property type="entry name" value="Phenylalanine--tRNA ligase beta subunit"/>
    <property type="match status" value="1"/>
</dbReference>
<evidence type="ECO:0000256" key="5">
    <source>
        <dbReference type="ARBA" id="ARBA00022555"/>
    </source>
</evidence>
<dbReference type="InterPro" id="IPR002547">
    <property type="entry name" value="tRNA-bd_dom"/>
</dbReference>
<dbReference type="PROSITE" id="PS50886">
    <property type="entry name" value="TRBD"/>
    <property type="match status" value="1"/>
</dbReference>
<dbReference type="SUPFAM" id="SSF56037">
    <property type="entry name" value="PheT/TilS domain"/>
    <property type="match status" value="1"/>
</dbReference>
<dbReference type="AlphaFoldDB" id="A0A9D2SUI9"/>
<dbReference type="FunFam" id="3.30.70.380:FF:000001">
    <property type="entry name" value="Phenylalanine--tRNA ligase beta subunit"/>
    <property type="match status" value="1"/>
</dbReference>
<dbReference type="Pfam" id="PF03483">
    <property type="entry name" value="B3_4"/>
    <property type="match status" value="1"/>
</dbReference>
<evidence type="ECO:0000256" key="16">
    <source>
        <dbReference type="PROSITE-ProRule" id="PRU00209"/>
    </source>
</evidence>
<evidence type="ECO:0000256" key="4">
    <source>
        <dbReference type="ARBA" id="ARBA00022490"/>
    </source>
</evidence>
<feature type="domain" description="TRNA-binding" evidence="17">
    <location>
        <begin position="39"/>
        <end position="152"/>
    </location>
</feature>
<keyword evidence="8 15" id="KW-0547">Nucleotide-binding</keyword>
<dbReference type="SUPFAM" id="SSF55681">
    <property type="entry name" value="Class II aaRS and biotin synthetases"/>
    <property type="match status" value="1"/>
</dbReference>
<keyword evidence="13 15" id="KW-0030">Aminoacyl-tRNA synthetase</keyword>
<keyword evidence="6 15" id="KW-0436">Ligase</keyword>
<dbReference type="CDD" id="cd00769">
    <property type="entry name" value="PheRS_beta_core"/>
    <property type="match status" value="1"/>
</dbReference>
<dbReference type="PANTHER" id="PTHR10947:SF0">
    <property type="entry name" value="PHENYLALANINE--TRNA LIGASE BETA SUBUNIT"/>
    <property type="match status" value="1"/>
</dbReference>
<evidence type="ECO:0000256" key="3">
    <source>
        <dbReference type="ARBA" id="ARBA00011209"/>
    </source>
</evidence>
<dbReference type="SUPFAM" id="SSF54991">
    <property type="entry name" value="Anticodon-binding domain of PheRS"/>
    <property type="match status" value="1"/>
</dbReference>
<dbReference type="Gene3D" id="3.30.56.10">
    <property type="match status" value="2"/>
</dbReference>
<dbReference type="SMART" id="SM00896">
    <property type="entry name" value="FDX-ACB"/>
    <property type="match status" value="1"/>
</dbReference>
<feature type="domain" description="B5" evidence="19">
    <location>
        <begin position="404"/>
        <end position="479"/>
    </location>
</feature>
<dbReference type="Pfam" id="PF01588">
    <property type="entry name" value="tRNA_bind"/>
    <property type="match status" value="1"/>
</dbReference>
<sequence>MLISKKWLSQYMDLSDLSIEEIAERITNAGLEVEGIEKGAQATNLVIGHIESCVDHPDSDHLHVCQVNVGSDVRQIVCGAPNVAAGQNVIVALPGAKLPGGEIKEGVIRGQQSNGMICSLLELGVDAKSLNDAQKAGIEILGDDAEVGSTKVLEYLGLDDEILDVSLTPNRSDCMAAFAMAKETGAILDRKVTLPDYRGAADIGAPTSLRVASESKKCPIYCGKIVREVTIKESPKWMKELLMASNIKSINNVVDISNLVMLETGQPLHFFDLNRLDKEEIIVRDDLQCKYTALDETEYDIEPGDLMITVDGKPVAIAGIMGGDNSKIEADTKGILIEAAIFDHVSVRNTSRRLNLNTDASIRYQKGIEPDAPYAAMDRAVQLLIEYADAKGIEQTAYSAEWKAEKRAFAVNIDRINALLGTRFADAQMMDVLTRLDFAPVQDGRQIHVVIPTYRQDISMEADIAEEIIRMIGFDDLPSTMPVMPATVGALTPRQQLRRRLRDLFIGQGLYEAETYTLVGEKELADAIMPLSSHVTLAAPMSEERKFVRTSILPSLLESAAYNLARSVKDVPLFEISSVYSQDSDQERFALVLCGDLQKSRWQKAETKADFYTIKGLVEMMLDELGYGETRVSFKANTSDTVHFHPYQSAEVYIGKELLGIFGTIHPDMAKAYELKQAVMGEFSMEVLLDNKPAKVKFEPISRYPSVSRDLAFVVDADTAVGDIIRSIKKCGKLDKENIIQDVEVFDVYEGEHVDAGKKSIALSITFQSAQRTLKDEDINQIHDKVLEALQKEVGAQLRA</sequence>
<comment type="subunit">
    <text evidence="3 15">Tetramer of two alpha and two beta subunits.</text>
</comment>
<dbReference type="InterPro" id="IPR045060">
    <property type="entry name" value="Phe-tRNA-ligase_IIc_bsu"/>
</dbReference>
<keyword evidence="11 16" id="KW-0694">RNA-binding</keyword>
<dbReference type="InterPro" id="IPR005146">
    <property type="entry name" value="B3/B4_tRNA-bd"/>
</dbReference>
<evidence type="ECO:0000256" key="9">
    <source>
        <dbReference type="ARBA" id="ARBA00022840"/>
    </source>
</evidence>
<comment type="caution">
    <text evidence="20">The sequence shown here is derived from an EMBL/GenBank/DDBJ whole genome shotgun (WGS) entry which is preliminary data.</text>
</comment>
<comment type="catalytic activity">
    <reaction evidence="14 15">
        <text>tRNA(Phe) + L-phenylalanine + ATP = L-phenylalanyl-tRNA(Phe) + AMP + diphosphate + H(+)</text>
        <dbReference type="Rhea" id="RHEA:19413"/>
        <dbReference type="Rhea" id="RHEA-COMP:9668"/>
        <dbReference type="Rhea" id="RHEA-COMP:9699"/>
        <dbReference type="ChEBI" id="CHEBI:15378"/>
        <dbReference type="ChEBI" id="CHEBI:30616"/>
        <dbReference type="ChEBI" id="CHEBI:33019"/>
        <dbReference type="ChEBI" id="CHEBI:58095"/>
        <dbReference type="ChEBI" id="CHEBI:78442"/>
        <dbReference type="ChEBI" id="CHEBI:78531"/>
        <dbReference type="ChEBI" id="CHEBI:456215"/>
        <dbReference type="EC" id="6.1.1.20"/>
    </reaction>
</comment>
<evidence type="ECO:0000256" key="6">
    <source>
        <dbReference type="ARBA" id="ARBA00022598"/>
    </source>
</evidence>
<dbReference type="GO" id="GO:0016740">
    <property type="term" value="F:transferase activity"/>
    <property type="evidence" value="ECO:0007669"/>
    <property type="project" value="UniProtKB-ARBA"/>
</dbReference>
<dbReference type="SUPFAM" id="SSF50249">
    <property type="entry name" value="Nucleic acid-binding proteins"/>
    <property type="match status" value="1"/>
</dbReference>
<evidence type="ECO:0000256" key="15">
    <source>
        <dbReference type="HAMAP-Rule" id="MF_00283"/>
    </source>
</evidence>
<dbReference type="InterPro" id="IPR005121">
    <property type="entry name" value="Fdx_antiC-bd"/>
</dbReference>
<reference evidence="20" key="2">
    <citation type="submission" date="2021-04" db="EMBL/GenBank/DDBJ databases">
        <authorList>
            <person name="Gilroy R."/>
        </authorList>
    </citation>
    <scope>NUCLEOTIDE SEQUENCE</scope>
    <source>
        <strain evidence="20">CHK187-11901</strain>
    </source>
</reference>
<dbReference type="GO" id="GO:0006432">
    <property type="term" value="P:phenylalanyl-tRNA aminoacylation"/>
    <property type="evidence" value="ECO:0007669"/>
    <property type="project" value="UniProtKB-UniRule"/>
</dbReference>
<dbReference type="Pfam" id="PF03484">
    <property type="entry name" value="B5"/>
    <property type="match status" value="1"/>
</dbReference>
<dbReference type="Gene3D" id="3.50.40.10">
    <property type="entry name" value="Phenylalanyl-trna Synthetase, Chain B, domain 3"/>
    <property type="match status" value="1"/>
</dbReference>
<dbReference type="SMART" id="SM00874">
    <property type="entry name" value="B5"/>
    <property type="match status" value="1"/>
</dbReference>
<accession>A0A9D2SUI9</accession>
<dbReference type="Gene3D" id="3.30.930.10">
    <property type="entry name" value="Bira Bifunctional Protein, Domain 2"/>
    <property type="match status" value="1"/>
</dbReference>
<evidence type="ECO:0000256" key="12">
    <source>
        <dbReference type="ARBA" id="ARBA00022917"/>
    </source>
</evidence>
<dbReference type="NCBIfam" id="TIGR00472">
    <property type="entry name" value="pheT_bact"/>
    <property type="match status" value="1"/>
</dbReference>
<keyword evidence="9 15" id="KW-0067">ATP-binding</keyword>
<dbReference type="GO" id="GO:0000287">
    <property type="term" value="F:magnesium ion binding"/>
    <property type="evidence" value="ECO:0007669"/>
    <property type="project" value="UniProtKB-UniRule"/>
</dbReference>
<dbReference type="GO" id="GO:0009328">
    <property type="term" value="C:phenylalanine-tRNA ligase complex"/>
    <property type="evidence" value="ECO:0007669"/>
    <property type="project" value="TreeGrafter"/>
</dbReference>
<evidence type="ECO:0000256" key="2">
    <source>
        <dbReference type="ARBA" id="ARBA00008653"/>
    </source>
</evidence>
<keyword evidence="7 15" id="KW-0479">Metal-binding</keyword>
<evidence type="ECO:0000259" key="18">
    <source>
        <dbReference type="PROSITE" id="PS51447"/>
    </source>
</evidence>
<evidence type="ECO:0000313" key="20">
    <source>
        <dbReference type="EMBL" id="HJC35712.1"/>
    </source>
</evidence>
<feature type="binding site" evidence="15">
    <location>
        <position position="467"/>
    </location>
    <ligand>
        <name>Mg(2+)</name>
        <dbReference type="ChEBI" id="CHEBI:18420"/>
        <note>shared with alpha subunit</note>
    </ligand>
</feature>
<dbReference type="NCBIfam" id="NF045760">
    <property type="entry name" value="YtpR"/>
    <property type="match status" value="1"/>
</dbReference>
<dbReference type="PROSITE" id="PS51447">
    <property type="entry name" value="FDX_ACB"/>
    <property type="match status" value="1"/>
</dbReference>
<dbReference type="SUPFAM" id="SSF46955">
    <property type="entry name" value="Putative DNA-binding domain"/>
    <property type="match status" value="1"/>
</dbReference>
<proteinExistence type="inferred from homology"/>
<evidence type="ECO:0000256" key="11">
    <source>
        <dbReference type="ARBA" id="ARBA00022884"/>
    </source>
</evidence>
<evidence type="ECO:0000256" key="14">
    <source>
        <dbReference type="ARBA" id="ARBA00049255"/>
    </source>
</evidence>
<dbReference type="CDD" id="cd02796">
    <property type="entry name" value="tRNA_bind_bactPheRS"/>
    <property type="match status" value="1"/>
</dbReference>
<dbReference type="Proteomes" id="UP000823896">
    <property type="component" value="Unassembled WGS sequence"/>
</dbReference>
<comment type="subcellular location">
    <subcellularLocation>
        <location evidence="1 15">Cytoplasm</location>
    </subcellularLocation>
</comment>
<dbReference type="InterPro" id="IPR045864">
    <property type="entry name" value="aa-tRNA-synth_II/BPL/LPL"/>
</dbReference>
<evidence type="ECO:0000256" key="1">
    <source>
        <dbReference type="ARBA" id="ARBA00004496"/>
    </source>
</evidence>
<comment type="similarity">
    <text evidence="2 15">Belongs to the phenylalanyl-tRNA synthetase beta subunit family. Type 1 subfamily.</text>
</comment>
<evidence type="ECO:0000259" key="19">
    <source>
        <dbReference type="PROSITE" id="PS51483"/>
    </source>
</evidence>
<dbReference type="Gene3D" id="3.30.70.380">
    <property type="entry name" value="Ferrodoxin-fold anticodon-binding domain"/>
    <property type="match status" value="1"/>
</dbReference>
<dbReference type="SMART" id="SM00873">
    <property type="entry name" value="B3_4"/>
    <property type="match status" value="1"/>
</dbReference>
<dbReference type="GO" id="GO:0000049">
    <property type="term" value="F:tRNA binding"/>
    <property type="evidence" value="ECO:0007669"/>
    <property type="project" value="UniProtKB-UniRule"/>
</dbReference>
<evidence type="ECO:0000256" key="13">
    <source>
        <dbReference type="ARBA" id="ARBA00023146"/>
    </source>
</evidence>
<evidence type="ECO:0000256" key="10">
    <source>
        <dbReference type="ARBA" id="ARBA00022842"/>
    </source>
</evidence>
<dbReference type="GO" id="GO:0140096">
    <property type="term" value="F:catalytic activity, acting on a protein"/>
    <property type="evidence" value="ECO:0007669"/>
    <property type="project" value="UniProtKB-ARBA"/>
</dbReference>
<dbReference type="InterPro" id="IPR033714">
    <property type="entry name" value="tRNA_bind_bactPheRS"/>
</dbReference>
<keyword evidence="5 16" id="KW-0820">tRNA-binding</keyword>
<dbReference type="InterPro" id="IPR036690">
    <property type="entry name" value="Fdx_antiC-bd_sf"/>
</dbReference>
<dbReference type="HAMAP" id="MF_00283">
    <property type="entry name" value="Phe_tRNA_synth_beta1"/>
    <property type="match status" value="1"/>
</dbReference>
<dbReference type="EC" id="6.1.1.20" evidence="15"/>
<organism evidence="20 21">
    <name type="scientific">Candidatus Merdibacter merdavium</name>
    <dbReference type="NCBI Taxonomy" id="2838692"/>
    <lineage>
        <taxon>Bacteria</taxon>
        <taxon>Bacillati</taxon>
        <taxon>Bacillota</taxon>
        <taxon>Erysipelotrichia</taxon>
        <taxon>Erysipelotrichales</taxon>
        <taxon>Erysipelotrichaceae</taxon>
        <taxon>Merdibacter</taxon>
    </lineage>
</organism>
<dbReference type="EMBL" id="DWWM01000005">
    <property type="protein sequence ID" value="HJC35712.1"/>
    <property type="molecule type" value="Genomic_DNA"/>
</dbReference>
<feature type="binding site" evidence="15">
    <location>
        <position position="463"/>
    </location>
    <ligand>
        <name>Mg(2+)</name>
        <dbReference type="ChEBI" id="CHEBI:18420"/>
        <note>shared with alpha subunit</note>
    </ligand>
</feature>
<dbReference type="Gene3D" id="2.40.50.140">
    <property type="entry name" value="Nucleic acid-binding proteins"/>
    <property type="match status" value="1"/>
</dbReference>
<name>A0A9D2SUI9_9FIRM</name>
<dbReference type="GO" id="GO:0004826">
    <property type="term" value="F:phenylalanine-tRNA ligase activity"/>
    <property type="evidence" value="ECO:0007669"/>
    <property type="project" value="UniProtKB-UniRule"/>
</dbReference>
<dbReference type="InterPro" id="IPR004532">
    <property type="entry name" value="Phe-tRNA-ligase_IIc_bsu_bact"/>
</dbReference>
<dbReference type="GO" id="GO:0005524">
    <property type="term" value="F:ATP binding"/>
    <property type="evidence" value="ECO:0007669"/>
    <property type="project" value="UniProtKB-UniRule"/>
</dbReference>
<evidence type="ECO:0000313" key="21">
    <source>
        <dbReference type="Proteomes" id="UP000823896"/>
    </source>
</evidence>
<feature type="binding site" evidence="15">
    <location>
        <position position="457"/>
    </location>
    <ligand>
        <name>Mg(2+)</name>
        <dbReference type="ChEBI" id="CHEBI:18420"/>
        <note>shared with alpha subunit</note>
    </ligand>
</feature>
<dbReference type="InterPro" id="IPR009061">
    <property type="entry name" value="DNA-bd_dom_put_sf"/>
</dbReference>
<dbReference type="InterPro" id="IPR012340">
    <property type="entry name" value="NA-bd_OB-fold"/>
</dbReference>
<dbReference type="PANTHER" id="PTHR10947">
    <property type="entry name" value="PHENYLALANYL-TRNA SYNTHETASE BETA CHAIN AND LEUCINE-RICH REPEAT-CONTAINING PROTEIN 47"/>
    <property type="match status" value="1"/>
</dbReference>
<evidence type="ECO:0000256" key="7">
    <source>
        <dbReference type="ARBA" id="ARBA00022723"/>
    </source>
</evidence>
<protein>
    <recommendedName>
        <fullName evidence="15">Phenylalanine--tRNA ligase beta subunit</fullName>
        <ecNumber evidence="15">6.1.1.20</ecNumber>
    </recommendedName>
    <alternativeName>
        <fullName evidence="15">Phenylalanyl-tRNA synthetase beta subunit</fullName>
        <shortName evidence="15">PheRS</shortName>
    </alternativeName>
</protein>
<comment type="cofactor">
    <cofactor evidence="15">
        <name>Mg(2+)</name>
        <dbReference type="ChEBI" id="CHEBI:18420"/>
    </cofactor>
    <text evidence="15">Binds 2 magnesium ions per tetramer.</text>
</comment>
<evidence type="ECO:0000259" key="17">
    <source>
        <dbReference type="PROSITE" id="PS50886"/>
    </source>
</evidence>
<feature type="binding site" evidence="15">
    <location>
        <position position="466"/>
    </location>
    <ligand>
        <name>Mg(2+)</name>
        <dbReference type="ChEBI" id="CHEBI:18420"/>
        <note>shared with alpha subunit</note>
    </ligand>
</feature>
<dbReference type="Pfam" id="PF17759">
    <property type="entry name" value="tRNA_synthFbeta"/>
    <property type="match status" value="1"/>
</dbReference>
<dbReference type="InterPro" id="IPR020825">
    <property type="entry name" value="Phe-tRNA_synthase-like_B3/B4"/>
</dbReference>
<dbReference type="InterPro" id="IPR041616">
    <property type="entry name" value="PheRS_beta_core"/>
</dbReference>
<reference evidence="20" key="1">
    <citation type="journal article" date="2021" name="PeerJ">
        <title>Extensive microbial diversity within the chicken gut microbiome revealed by metagenomics and culture.</title>
        <authorList>
            <person name="Gilroy R."/>
            <person name="Ravi A."/>
            <person name="Getino M."/>
            <person name="Pursley I."/>
            <person name="Horton D.L."/>
            <person name="Alikhan N.F."/>
            <person name="Baker D."/>
            <person name="Gharbi K."/>
            <person name="Hall N."/>
            <person name="Watson M."/>
            <person name="Adriaenssens E.M."/>
            <person name="Foster-Nyarko E."/>
            <person name="Jarju S."/>
            <person name="Secka A."/>
            <person name="Antonio M."/>
            <person name="Oren A."/>
            <person name="Chaudhuri R.R."/>
            <person name="La Ragione R."/>
            <person name="Hildebrand F."/>
            <person name="Pallen M.J."/>
        </authorList>
    </citation>
    <scope>NUCLEOTIDE SEQUENCE</scope>
    <source>
        <strain evidence="20">CHK187-11901</strain>
    </source>
</reference>
<evidence type="ECO:0000256" key="8">
    <source>
        <dbReference type="ARBA" id="ARBA00022741"/>
    </source>
</evidence>
<gene>
    <name evidence="15 20" type="primary">pheT</name>
    <name evidence="20" type="ORF">H9702_01095</name>
</gene>
<dbReference type="InterPro" id="IPR005147">
    <property type="entry name" value="tRNA_synthase_B5-dom"/>
</dbReference>